<gene>
    <name evidence="2" type="ORF">EHS24_007450</name>
</gene>
<accession>A0A427XUG3</accession>
<comment type="caution">
    <text evidence="2">The sequence shown here is derived from an EMBL/GenBank/DDBJ whole genome shotgun (WGS) entry which is preliminary data.</text>
</comment>
<feature type="compositionally biased region" description="Low complexity" evidence="1">
    <location>
        <begin position="455"/>
        <end position="473"/>
    </location>
</feature>
<evidence type="ECO:0000313" key="2">
    <source>
        <dbReference type="EMBL" id="RSH82472.1"/>
    </source>
</evidence>
<dbReference type="Proteomes" id="UP000279236">
    <property type="component" value="Unassembled WGS sequence"/>
</dbReference>
<feature type="region of interest" description="Disordered" evidence="1">
    <location>
        <begin position="536"/>
        <end position="635"/>
    </location>
</feature>
<dbReference type="AlphaFoldDB" id="A0A427XUG3"/>
<dbReference type="GeneID" id="39591993"/>
<dbReference type="EMBL" id="RSCE01000005">
    <property type="protein sequence ID" value="RSH82472.1"/>
    <property type="molecule type" value="Genomic_DNA"/>
</dbReference>
<feature type="compositionally biased region" description="Low complexity" evidence="1">
    <location>
        <begin position="293"/>
        <end position="303"/>
    </location>
</feature>
<feature type="compositionally biased region" description="Basic and acidic residues" evidence="1">
    <location>
        <begin position="45"/>
        <end position="61"/>
    </location>
</feature>
<feature type="compositionally biased region" description="Polar residues" evidence="1">
    <location>
        <begin position="581"/>
        <end position="592"/>
    </location>
</feature>
<feature type="compositionally biased region" description="Polar residues" evidence="1">
    <location>
        <begin position="653"/>
        <end position="675"/>
    </location>
</feature>
<feature type="region of interest" description="Disordered" evidence="1">
    <location>
        <begin position="448"/>
        <end position="504"/>
    </location>
</feature>
<reference evidence="2 3" key="1">
    <citation type="submission" date="2018-11" db="EMBL/GenBank/DDBJ databases">
        <title>Genome sequence of Apiotrichum porosum DSM 27194.</title>
        <authorList>
            <person name="Aliyu H."/>
            <person name="Gorte O."/>
            <person name="Ochsenreither K."/>
        </authorList>
    </citation>
    <scope>NUCLEOTIDE SEQUENCE [LARGE SCALE GENOMIC DNA]</scope>
    <source>
        <strain evidence="2 3">DSM 27194</strain>
    </source>
</reference>
<name>A0A427XUG3_9TREE</name>
<feature type="region of interest" description="Disordered" evidence="1">
    <location>
        <begin position="653"/>
        <end position="706"/>
    </location>
</feature>
<feature type="compositionally biased region" description="Low complexity" evidence="1">
    <location>
        <begin position="593"/>
        <end position="602"/>
    </location>
</feature>
<evidence type="ECO:0000256" key="1">
    <source>
        <dbReference type="SAM" id="MobiDB-lite"/>
    </source>
</evidence>
<organism evidence="2 3">
    <name type="scientific">Apiotrichum porosum</name>
    <dbReference type="NCBI Taxonomy" id="105984"/>
    <lineage>
        <taxon>Eukaryota</taxon>
        <taxon>Fungi</taxon>
        <taxon>Dikarya</taxon>
        <taxon>Basidiomycota</taxon>
        <taxon>Agaricomycotina</taxon>
        <taxon>Tremellomycetes</taxon>
        <taxon>Trichosporonales</taxon>
        <taxon>Trichosporonaceae</taxon>
        <taxon>Apiotrichum</taxon>
    </lineage>
</organism>
<feature type="compositionally biased region" description="Polar residues" evidence="1">
    <location>
        <begin position="695"/>
        <end position="706"/>
    </location>
</feature>
<evidence type="ECO:0000313" key="3">
    <source>
        <dbReference type="Proteomes" id="UP000279236"/>
    </source>
</evidence>
<proteinExistence type="predicted"/>
<dbReference type="RefSeq" id="XP_028476704.1">
    <property type="nucleotide sequence ID" value="XM_028622811.1"/>
</dbReference>
<sequence length="706" mass="77248">MTVPAIAGGLRDLVLAPLSECVSRMRGWQAENKDLQTGVIFGRRQNTDKTKPRSSSAKDDSSSTESRSTAEIKESLDAAQARLASLHTQADHRRKKMFNLQTLLATKRRERNALNLRIRTHLEAMDKSRDEYDKLVGANASKTVRLGEAVHDCITALRCTTVPISDDTLFDTVSRIREEVFKCHCHSGLVGWAEPPTPPTAYFTPPQSPIEAATTTATEVMGRAPPITLHVGGHGSPGFSVKFEIEDAETGKMDLPATYLVRGSHSTLRLEIDRDTPSTLVTLPPDKDDGELSPIGSSASSLSDTSEGYRDWLQTGSLRTFPRIPPPPHSPALLSGMGEHLANWFTKLRNDQLRTRYRRARFRSSIVFAEEDIKPSNPTEFARIEREANAKSAKIWSGLEQRCKEYTVAVNHANSLVSDAIRSSNPQSPWTGTYSHGVKISKDEVWQSQREANAERVNAAEESSPASHSATPHFNPHDSPPIRDYPTPMALSAGNPRRSSWNPMSARAFPSPMVLSAGNSRRSSWHPARRSSSLFSPAHLISTTPTHTPPISKLQPRARSQGYPEEVHEGVEPTPDGDTSLADSSFASSTLDTAPATPTPMAKTNFSLSPAPRKRRGFPMAPNLSTGPPVSHRATSPLRRSFTADQAMHASLTMSKLMGSSTTTSPKGETESSQDTESTGSTELTETDIRETWVSEPSSPSDTLYD</sequence>
<protein>
    <submittedName>
        <fullName evidence="2">Uncharacterized protein</fullName>
    </submittedName>
</protein>
<feature type="region of interest" description="Disordered" evidence="1">
    <location>
        <begin position="39"/>
        <end position="69"/>
    </location>
</feature>
<keyword evidence="3" id="KW-1185">Reference proteome</keyword>
<feature type="region of interest" description="Disordered" evidence="1">
    <location>
        <begin position="277"/>
        <end position="306"/>
    </location>
</feature>